<accession>A0ABS4IKB4</accession>
<keyword evidence="2" id="KW-1185">Reference proteome</keyword>
<organism evidence="1 2">
    <name type="scientific">Virgibacillus natechei</name>
    <dbReference type="NCBI Taxonomy" id="1216297"/>
    <lineage>
        <taxon>Bacteria</taxon>
        <taxon>Bacillati</taxon>
        <taxon>Bacillota</taxon>
        <taxon>Bacilli</taxon>
        <taxon>Bacillales</taxon>
        <taxon>Bacillaceae</taxon>
        <taxon>Virgibacillus</taxon>
    </lineage>
</organism>
<proteinExistence type="predicted"/>
<dbReference type="EMBL" id="JAGGKX010000025">
    <property type="protein sequence ID" value="MBP1971404.1"/>
    <property type="molecule type" value="Genomic_DNA"/>
</dbReference>
<comment type="caution">
    <text evidence="1">The sequence shown here is derived from an EMBL/GenBank/DDBJ whole genome shotgun (WGS) entry which is preliminary data.</text>
</comment>
<dbReference type="RefSeq" id="WP_209464455.1">
    <property type="nucleotide sequence ID" value="NZ_CP110224.1"/>
</dbReference>
<protein>
    <submittedName>
        <fullName evidence="1">Uncharacterized protein</fullName>
    </submittedName>
</protein>
<sequence length="210" mass="24009">MIITQSQAYIEATFQALTDAILPSTPQYGYEYPYSASDMGVYQFVIYALDHYISVQRQLYHTIIPLAYPTAMMLDTAAIQLVNTHQVQASPQSFFPGGRMFSCLSRQDRIRVLATLENLNLDLYLLPSPYQNNGGLIKHMTDALNRFSMLGYYSEWPAYGSTRLLPPENRRLEFFPLNWQLIGYPGVSLGYRDFRGFLLSYKQVKAAEAN</sequence>
<dbReference type="Proteomes" id="UP001519345">
    <property type="component" value="Unassembled WGS sequence"/>
</dbReference>
<evidence type="ECO:0000313" key="2">
    <source>
        <dbReference type="Proteomes" id="UP001519345"/>
    </source>
</evidence>
<name>A0ABS4IKB4_9BACI</name>
<reference evidence="1 2" key="1">
    <citation type="submission" date="2021-03" db="EMBL/GenBank/DDBJ databases">
        <title>Genomic Encyclopedia of Type Strains, Phase IV (KMG-IV): sequencing the most valuable type-strain genomes for metagenomic binning, comparative biology and taxonomic classification.</title>
        <authorList>
            <person name="Goeker M."/>
        </authorList>
    </citation>
    <scope>NUCLEOTIDE SEQUENCE [LARGE SCALE GENOMIC DNA]</scope>
    <source>
        <strain evidence="1 2">DSM 25609</strain>
    </source>
</reference>
<evidence type="ECO:0000313" key="1">
    <source>
        <dbReference type="EMBL" id="MBP1971404.1"/>
    </source>
</evidence>
<gene>
    <name evidence="1" type="ORF">J2Z83_003543</name>
</gene>